<comment type="caution">
    <text evidence="1">The sequence shown here is derived from an EMBL/GenBank/DDBJ whole genome shotgun (WGS) entry which is preliminary data.</text>
</comment>
<protein>
    <submittedName>
        <fullName evidence="1">Uncharacterized protein</fullName>
    </submittedName>
</protein>
<keyword evidence="2" id="KW-1185">Reference proteome</keyword>
<gene>
    <name evidence="1" type="ORF">DFH07DRAFT_93269</name>
</gene>
<dbReference type="AlphaFoldDB" id="A0AAD7I933"/>
<reference evidence="1" key="1">
    <citation type="submission" date="2023-03" db="EMBL/GenBank/DDBJ databases">
        <title>Massive genome expansion in bonnet fungi (Mycena s.s.) driven by repeated elements and novel gene families across ecological guilds.</title>
        <authorList>
            <consortium name="Lawrence Berkeley National Laboratory"/>
            <person name="Harder C.B."/>
            <person name="Miyauchi S."/>
            <person name="Viragh M."/>
            <person name="Kuo A."/>
            <person name="Thoen E."/>
            <person name="Andreopoulos B."/>
            <person name="Lu D."/>
            <person name="Skrede I."/>
            <person name="Drula E."/>
            <person name="Henrissat B."/>
            <person name="Morin E."/>
            <person name="Kohler A."/>
            <person name="Barry K."/>
            <person name="LaButti K."/>
            <person name="Morin E."/>
            <person name="Salamov A."/>
            <person name="Lipzen A."/>
            <person name="Mereny Z."/>
            <person name="Hegedus B."/>
            <person name="Baldrian P."/>
            <person name="Stursova M."/>
            <person name="Weitz H."/>
            <person name="Taylor A."/>
            <person name="Grigoriev I.V."/>
            <person name="Nagy L.G."/>
            <person name="Martin F."/>
            <person name="Kauserud H."/>
        </authorList>
    </citation>
    <scope>NUCLEOTIDE SEQUENCE</scope>
    <source>
        <strain evidence="1">CBHHK188m</strain>
    </source>
</reference>
<evidence type="ECO:0000313" key="1">
    <source>
        <dbReference type="EMBL" id="KAJ7737806.1"/>
    </source>
</evidence>
<accession>A0AAD7I933</accession>
<proteinExistence type="predicted"/>
<evidence type="ECO:0000313" key="2">
    <source>
        <dbReference type="Proteomes" id="UP001215280"/>
    </source>
</evidence>
<organism evidence="1 2">
    <name type="scientific">Mycena maculata</name>
    <dbReference type="NCBI Taxonomy" id="230809"/>
    <lineage>
        <taxon>Eukaryota</taxon>
        <taxon>Fungi</taxon>
        <taxon>Dikarya</taxon>
        <taxon>Basidiomycota</taxon>
        <taxon>Agaricomycotina</taxon>
        <taxon>Agaricomycetes</taxon>
        <taxon>Agaricomycetidae</taxon>
        <taxon>Agaricales</taxon>
        <taxon>Marasmiineae</taxon>
        <taxon>Mycenaceae</taxon>
        <taxon>Mycena</taxon>
    </lineage>
</organism>
<dbReference type="Proteomes" id="UP001215280">
    <property type="component" value="Unassembled WGS sequence"/>
</dbReference>
<sequence>MGREIRTFVCCPDTATRGSWLSRANDIFIKSYGLWCRLTCPFISLEDSTRRGDLLRAWNFKTPAESSGRGGRINPIRLSGKRVSSQAGRIPTARLSGILVAWSVRWPASPSVEAMHLGFPSIAPTVEMRGYSWDASVYAGLRRFHRPKELDLVGTARTSYGILDTHLFGYPGIWRCRLDVWAGRILGRVSIQSAWMMKMLETRFLRGMETLLTKTQRSLPELETRRSHEAFDHSRTGACISV</sequence>
<name>A0AAD7I933_9AGAR</name>
<dbReference type="EMBL" id="JARJLG010000141">
    <property type="protein sequence ID" value="KAJ7737806.1"/>
    <property type="molecule type" value="Genomic_DNA"/>
</dbReference>